<dbReference type="Proteomes" id="UP000033901">
    <property type="component" value="Unassembled WGS sequence"/>
</dbReference>
<dbReference type="Pfam" id="PF13489">
    <property type="entry name" value="Methyltransf_23"/>
    <property type="match status" value="1"/>
</dbReference>
<gene>
    <name evidence="3" type="ORF">UW61_C0004G0007</name>
</gene>
<keyword evidence="3" id="KW-0808">Transferase</keyword>
<dbReference type="InterPro" id="IPR013630">
    <property type="entry name" value="Methyltransf_Zn-bd_dom_put"/>
</dbReference>
<organism evidence="3 4">
    <name type="scientific">Candidatus Curtissbacteria bacterium GW2011_GWC1_44_33</name>
    <dbReference type="NCBI Taxonomy" id="1618413"/>
    <lineage>
        <taxon>Bacteria</taxon>
        <taxon>Candidatus Curtissiibacteriota</taxon>
    </lineage>
</organism>
<dbReference type="InterPro" id="IPR013691">
    <property type="entry name" value="MeTrfase_14"/>
</dbReference>
<dbReference type="Gene3D" id="3.40.50.720">
    <property type="entry name" value="NAD(P)-binding Rossmann-like Domain"/>
    <property type="match status" value="1"/>
</dbReference>
<evidence type="ECO:0000313" key="3">
    <source>
        <dbReference type="EMBL" id="KKT67716.1"/>
    </source>
</evidence>
<keyword evidence="3" id="KW-0489">Methyltransferase</keyword>
<dbReference type="SUPFAM" id="SSF53335">
    <property type="entry name" value="S-adenosyl-L-methionine-dependent methyltransferases"/>
    <property type="match status" value="1"/>
</dbReference>
<dbReference type="InterPro" id="IPR029063">
    <property type="entry name" value="SAM-dependent_MTases_sf"/>
</dbReference>
<dbReference type="Gene3D" id="6.20.50.110">
    <property type="entry name" value="Methyltransferase, zinc-binding domain"/>
    <property type="match status" value="1"/>
</dbReference>
<dbReference type="Pfam" id="PF08484">
    <property type="entry name" value="Methyltransf_14"/>
    <property type="match status" value="1"/>
</dbReference>
<evidence type="ECO:0000313" key="4">
    <source>
        <dbReference type="Proteomes" id="UP000033901"/>
    </source>
</evidence>
<protein>
    <submittedName>
        <fullName evidence="3">NDP-hexose 3-C-methyltransferase TylCIII</fullName>
    </submittedName>
</protein>
<dbReference type="GO" id="GO:0008168">
    <property type="term" value="F:methyltransferase activity"/>
    <property type="evidence" value="ECO:0007669"/>
    <property type="project" value="UniProtKB-KW"/>
</dbReference>
<sequence length="412" mass="46530">MTNNRKTKKVKRCRLCGKRGLKEVFDFDMMSLPTWPLSKKGGVKAPLKLMACSSCFLGQLAHSIDRESLFREYWYRTGINETMRSHMAALAEAVSQEIRLGDNDLVVDVGANDGTLLYNYRRGRLIGFEPSNLCPKETKKGILWINDFFDPRLLPKRDQGSVLALTSIAMFYYLDDPIGFANTIRSILSPNGIWVCEMTYALDIMKHLSFDFINHEHVTAWSASQFNKVVQKAGLELFRIERNGLNGGSIRFWTGRRHRRPVEASVANTLALEKGCFTQTAWKKFAQEVHKKSHQLRKIVRDLRDNDKTVMTYGASTRGLTLLGAAGLDSILIAAAVERNPEKVDRFYGATGIPVISEEEMRSAPPDALLVLPYSFIAEFVMREREFLEKGGVFIIPLPKPKILTKSSAEAL</sequence>
<feature type="domain" description="C-methyltransferase" evidence="2">
    <location>
        <begin position="246"/>
        <end position="399"/>
    </location>
</feature>
<dbReference type="Gene3D" id="3.40.50.150">
    <property type="entry name" value="Vaccinia Virus protein VP39"/>
    <property type="match status" value="1"/>
</dbReference>
<dbReference type="Pfam" id="PF08421">
    <property type="entry name" value="Methyltransf_13"/>
    <property type="match status" value="1"/>
</dbReference>
<name>A0A0G1J7W0_9BACT</name>
<dbReference type="AlphaFoldDB" id="A0A0G1J7W0"/>
<evidence type="ECO:0000259" key="2">
    <source>
        <dbReference type="Pfam" id="PF08484"/>
    </source>
</evidence>
<dbReference type="EMBL" id="LCIZ01000004">
    <property type="protein sequence ID" value="KKT67716.1"/>
    <property type="molecule type" value="Genomic_DNA"/>
</dbReference>
<feature type="domain" description="Methyltransferase putative zinc binding" evidence="1">
    <location>
        <begin position="13"/>
        <end position="70"/>
    </location>
</feature>
<comment type="caution">
    <text evidence="3">The sequence shown here is derived from an EMBL/GenBank/DDBJ whole genome shotgun (WGS) entry which is preliminary data.</text>
</comment>
<dbReference type="InterPro" id="IPR038576">
    <property type="entry name" value="Methyltransf_Zn-bd_dom_put_sf"/>
</dbReference>
<evidence type="ECO:0000259" key="1">
    <source>
        <dbReference type="Pfam" id="PF08421"/>
    </source>
</evidence>
<proteinExistence type="predicted"/>
<accession>A0A0G1J7W0</accession>
<reference evidence="3 4" key="1">
    <citation type="journal article" date="2015" name="Nature">
        <title>rRNA introns, odd ribosomes, and small enigmatic genomes across a large radiation of phyla.</title>
        <authorList>
            <person name="Brown C.T."/>
            <person name="Hug L.A."/>
            <person name="Thomas B.C."/>
            <person name="Sharon I."/>
            <person name="Castelle C.J."/>
            <person name="Singh A."/>
            <person name="Wilkins M.J."/>
            <person name="Williams K.H."/>
            <person name="Banfield J.F."/>
        </authorList>
    </citation>
    <scope>NUCLEOTIDE SEQUENCE [LARGE SCALE GENOMIC DNA]</scope>
</reference>
<dbReference type="GO" id="GO:0032259">
    <property type="term" value="P:methylation"/>
    <property type="evidence" value="ECO:0007669"/>
    <property type="project" value="UniProtKB-KW"/>
</dbReference>